<dbReference type="GO" id="GO:0004673">
    <property type="term" value="F:protein histidine kinase activity"/>
    <property type="evidence" value="ECO:0007669"/>
    <property type="project" value="UniProtKB-EC"/>
</dbReference>
<dbReference type="AlphaFoldDB" id="A0A5S4FP38"/>
<dbReference type="PANTHER" id="PTHR44936">
    <property type="entry name" value="SENSOR PROTEIN CREC"/>
    <property type="match status" value="1"/>
</dbReference>
<dbReference type="InterPro" id="IPR013587">
    <property type="entry name" value="Nitrate/nitrite_sensing"/>
</dbReference>
<dbReference type="Gene3D" id="6.10.340.10">
    <property type="match status" value="1"/>
</dbReference>
<feature type="compositionally biased region" description="Basic and acidic residues" evidence="12">
    <location>
        <begin position="981"/>
        <end position="990"/>
    </location>
</feature>
<dbReference type="InterPro" id="IPR036890">
    <property type="entry name" value="HATPase_C_sf"/>
</dbReference>
<evidence type="ECO:0000256" key="11">
    <source>
        <dbReference type="ARBA" id="ARBA00023012"/>
    </source>
</evidence>
<dbReference type="Gene3D" id="3.30.565.10">
    <property type="entry name" value="Histidine kinase-like ATPase, C-terminal domain"/>
    <property type="match status" value="1"/>
</dbReference>
<evidence type="ECO:0000313" key="15">
    <source>
        <dbReference type="EMBL" id="TMR22446.1"/>
    </source>
</evidence>
<keyword evidence="7" id="KW-0547">Nucleotide-binding</keyword>
<keyword evidence="4" id="KW-0597">Phosphoprotein</keyword>
<dbReference type="GO" id="GO:0000160">
    <property type="term" value="P:phosphorelay signal transduction system"/>
    <property type="evidence" value="ECO:0007669"/>
    <property type="project" value="UniProtKB-KW"/>
</dbReference>
<organism evidence="15 16">
    <name type="scientific">Nonomuraea turkmeniaca</name>
    <dbReference type="NCBI Taxonomy" id="103838"/>
    <lineage>
        <taxon>Bacteria</taxon>
        <taxon>Bacillati</taxon>
        <taxon>Actinomycetota</taxon>
        <taxon>Actinomycetes</taxon>
        <taxon>Streptosporangiales</taxon>
        <taxon>Streptosporangiaceae</taxon>
        <taxon>Nonomuraea</taxon>
    </lineage>
</organism>
<dbReference type="PANTHER" id="PTHR44936:SF9">
    <property type="entry name" value="SENSOR PROTEIN CREC"/>
    <property type="match status" value="1"/>
</dbReference>
<dbReference type="CDD" id="cd06225">
    <property type="entry name" value="HAMP"/>
    <property type="match status" value="1"/>
</dbReference>
<comment type="catalytic activity">
    <reaction evidence="1">
        <text>ATP + protein L-histidine = ADP + protein N-phospho-L-histidine.</text>
        <dbReference type="EC" id="2.7.13.3"/>
    </reaction>
</comment>
<evidence type="ECO:0000256" key="10">
    <source>
        <dbReference type="ARBA" id="ARBA00022989"/>
    </source>
</evidence>
<evidence type="ECO:0000256" key="5">
    <source>
        <dbReference type="ARBA" id="ARBA00022679"/>
    </source>
</evidence>
<dbReference type="InterPro" id="IPR003660">
    <property type="entry name" value="HAMP_dom"/>
</dbReference>
<dbReference type="Pfam" id="PF00672">
    <property type="entry name" value="HAMP"/>
    <property type="match status" value="1"/>
</dbReference>
<proteinExistence type="predicted"/>
<comment type="subcellular location">
    <subcellularLocation>
        <location evidence="2">Membrane</location>
    </subcellularLocation>
</comment>
<evidence type="ECO:0000256" key="1">
    <source>
        <dbReference type="ARBA" id="ARBA00000085"/>
    </source>
</evidence>
<feature type="region of interest" description="Disordered" evidence="12">
    <location>
        <begin position="931"/>
        <end position="952"/>
    </location>
</feature>
<sequence>MWAAAILAVDPPAAAFGGAHSLPAPSWPGRGGGREAAHQRSLTAHFSPVGTRVLTLCRTCPRAARIPGASPREGGTPVRTQSTTVGDPQPHLPPPGQAAPRTTKALRGRFRLRDLRVRWRLIALIVIPTTVGVVVGALQIASSISSAAQYQRIREKAELSAAITTLTHHLALERDHAVYFVAAGRSRTREKALREQFAPVDAAIAMVKDKAAAITREHGDGAWSLTQQILTRLPEIATTRDTAITSRLPALPTLTKYSQISDLFLRIHAQINQGLQDEPLSNSVRALSALTKAKDAASLQRGLLAGVATAGRFQGGELNTLTDARAQQDSEVAVFRSVATLSQQQFYDDTVAGPNIDLAELLRLRALAQANDNARLDLTPGSDDADRWFEAMTDTIDAMRTVEKRMTESIIVQSRTLEEDARHRAQLAAALMILLLLAVLVITFLMAQSLVKPLRKLRVEALQIAGRHLPETVRLLRDKGADAYADVTPIGVDSRDEIGEVARAFDEVHREAVRLAGEEARLRSNVNAMFVNLSRRSQTLVERQITLIDGLEQGEQDEQRLGNLFKLDHLATRMRRNSENLLVLAGQDPPRLWSRPVPLVDVVRAALSEVENYQRIQILIPGDNPVAGQAVNDVVHLLAELLENALSFSPQETHVIVSCNTIDSGGVLLSISDAGIGMTYEELGQANERLTSAPTVNVEVSRRMGLFVVARLAHRHGIRVQLRPHAPAGLTATVLLPLTLLAQPTGTYPKPIGTPFFTGTSPAAHPAPVDYQYAGTPRPLAPQPGSRQPSIPGGQPAHPVSMWQSSLEPVTDEQQRPTRALPYRPQEEWAERGPDLASPPTPGHSGRDVEAAATAPIPTVTPASIGDDYLPIFASVESAWFQRGNSDNSRWGSPQTDAGWSAAEAVARSVGAGSTTSGLPKRVPKANLVPGAAKSAATPEVESPPPVSPEAVRNRLSTFQQGCRAARNDISTGKMNAADSEDGHKGTWTT</sequence>
<dbReference type="Pfam" id="PF08376">
    <property type="entry name" value="NIT"/>
    <property type="match status" value="1"/>
</dbReference>
<dbReference type="Proteomes" id="UP000309128">
    <property type="component" value="Unassembled WGS sequence"/>
</dbReference>
<keyword evidence="5" id="KW-0808">Transferase</keyword>
<feature type="transmembrane region" description="Helical" evidence="13">
    <location>
        <begin position="119"/>
        <end position="141"/>
    </location>
</feature>
<keyword evidence="16" id="KW-1185">Reference proteome</keyword>
<keyword evidence="9" id="KW-0067">ATP-binding</keyword>
<dbReference type="SUPFAM" id="SSF55874">
    <property type="entry name" value="ATPase domain of HSP90 chaperone/DNA topoisomerase II/histidine kinase"/>
    <property type="match status" value="1"/>
</dbReference>
<evidence type="ECO:0000256" key="4">
    <source>
        <dbReference type="ARBA" id="ARBA00022553"/>
    </source>
</evidence>
<dbReference type="InterPro" id="IPR050980">
    <property type="entry name" value="2C_sensor_his_kinase"/>
</dbReference>
<evidence type="ECO:0000256" key="9">
    <source>
        <dbReference type="ARBA" id="ARBA00022840"/>
    </source>
</evidence>
<dbReference type="EC" id="2.7.13.3" evidence="3"/>
<dbReference type="OrthoDB" id="3845898at2"/>
<reference evidence="15 16" key="1">
    <citation type="submission" date="2019-05" db="EMBL/GenBank/DDBJ databases">
        <title>Draft genome sequence of Nonomuraea turkmeniaca DSM 43926.</title>
        <authorList>
            <person name="Saricaoglu S."/>
            <person name="Isik K."/>
        </authorList>
    </citation>
    <scope>NUCLEOTIDE SEQUENCE [LARGE SCALE GENOMIC DNA]</scope>
    <source>
        <strain evidence="15 16">DSM 43926</strain>
    </source>
</reference>
<keyword evidence="13" id="KW-0472">Membrane</keyword>
<dbReference type="InterPro" id="IPR005467">
    <property type="entry name" value="His_kinase_dom"/>
</dbReference>
<feature type="region of interest" description="Disordered" evidence="12">
    <location>
        <begin position="824"/>
        <end position="849"/>
    </location>
</feature>
<keyword evidence="6 13" id="KW-0812">Transmembrane</keyword>
<evidence type="ECO:0000256" key="13">
    <source>
        <dbReference type="SAM" id="Phobius"/>
    </source>
</evidence>
<evidence type="ECO:0000256" key="7">
    <source>
        <dbReference type="ARBA" id="ARBA00022741"/>
    </source>
</evidence>
<evidence type="ECO:0000256" key="3">
    <source>
        <dbReference type="ARBA" id="ARBA00012438"/>
    </source>
</evidence>
<name>A0A5S4FP38_9ACTN</name>
<feature type="transmembrane region" description="Helical" evidence="13">
    <location>
        <begin position="427"/>
        <end position="447"/>
    </location>
</feature>
<accession>A0A5S4FP38</accession>
<evidence type="ECO:0000256" key="8">
    <source>
        <dbReference type="ARBA" id="ARBA00022777"/>
    </source>
</evidence>
<feature type="region of interest" description="Disordered" evidence="12">
    <location>
        <begin position="64"/>
        <end position="101"/>
    </location>
</feature>
<feature type="domain" description="Histidine kinase" evidence="14">
    <location>
        <begin position="634"/>
        <end position="740"/>
    </location>
</feature>
<evidence type="ECO:0000256" key="6">
    <source>
        <dbReference type="ARBA" id="ARBA00022692"/>
    </source>
</evidence>
<evidence type="ECO:0000256" key="12">
    <source>
        <dbReference type="SAM" id="MobiDB-lite"/>
    </source>
</evidence>
<evidence type="ECO:0000256" key="2">
    <source>
        <dbReference type="ARBA" id="ARBA00004370"/>
    </source>
</evidence>
<feature type="region of interest" description="Disordered" evidence="12">
    <location>
        <begin position="759"/>
        <end position="801"/>
    </location>
</feature>
<dbReference type="GO" id="GO:0016020">
    <property type="term" value="C:membrane"/>
    <property type="evidence" value="ECO:0007669"/>
    <property type="project" value="UniProtKB-SubCell"/>
</dbReference>
<dbReference type="EMBL" id="VCKY01000029">
    <property type="protein sequence ID" value="TMR22446.1"/>
    <property type="molecule type" value="Genomic_DNA"/>
</dbReference>
<protein>
    <recommendedName>
        <fullName evidence="3">histidine kinase</fullName>
        <ecNumber evidence="3">2.7.13.3</ecNumber>
    </recommendedName>
</protein>
<dbReference type="SMART" id="SM00304">
    <property type="entry name" value="HAMP"/>
    <property type="match status" value="1"/>
</dbReference>
<dbReference type="GO" id="GO:0005524">
    <property type="term" value="F:ATP binding"/>
    <property type="evidence" value="ECO:0007669"/>
    <property type="project" value="UniProtKB-KW"/>
</dbReference>
<keyword evidence="10 13" id="KW-1133">Transmembrane helix</keyword>
<feature type="compositionally biased region" description="Basic and acidic residues" evidence="12">
    <location>
        <begin position="825"/>
        <end position="834"/>
    </location>
</feature>
<evidence type="ECO:0000259" key="14">
    <source>
        <dbReference type="PROSITE" id="PS50109"/>
    </source>
</evidence>
<comment type="caution">
    <text evidence="15">The sequence shown here is derived from an EMBL/GenBank/DDBJ whole genome shotgun (WGS) entry which is preliminary data.</text>
</comment>
<feature type="region of interest" description="Disordered" evidence="12">
    <location>
        <begin position="966"/>
        <end position="990"/>
    </location>
</feature>
<dbReference type="InterPro" id="IPR003594">
    <property type="entry name" value="HATPase_dom"/>
</dbReference>
<gene>
    <name evidence="15" type="ORF">ETD86_11400</name>
</gene>
<keyword evidence="11" id="KW-0902">Two-component regulatory system</keyword>
<dbReference type="PROSITE" id="PS50109">
    <property type="entry name" value="HIS_KIN"/>
    <property type="match status" value="1"/>
</dbReference>
<dbReference type="SMART" id="SM00387">
    <property type="entry name" value="HATPase_c"/>
    <property type="match status" value="1"/>
</dbReference>
<evidence type="ECO:0000313" key="16">
    <source>
        <dbReference type="Proteomes" id="UP000309128"/>
    </source>
</evidence>
<dbReference type="Pfam" id="PF02518">
    <property type="entry name" value="HATPase_c"/>
    <property type="match status" value="1"/>
</dbReference>
<keyword evidence="8" id="KW-0418">Kinase</keyword>